<feature type="transmembrane region" description="Helical" evidence="7">
    <location>
        <begin position="76"/>
        <end position="98"/>
    </location>
</feature>
<dbReference type="NCBIfam" id="TIGR03025">
    <property type="entry name" value="EPS_sugtrans"/>
    <property type="match status" value="1"/>
</dbReference>
<dbReference type="InterPro" id="IPR003362">
    <property type="entry name" value="Bact_transf"/>
</dbReference>
<accession>A0A831LF69</accession>
<keyword evidence="3" id="KW-0808">Transferase</keyword>
<dbReference type="EMBL" id="DSDK01000015">
    <property type="protein sequence ID" value="HDR50052.1"/>
    <property type="molecule type" value="Genomic_DNA"/>
</dbReference>
<gene>
    <name evidence="9" type="ORF">ENN90_00325</name>
</gene>
<feature type="domain" description="Bacterial sugar transferase" evidence="8">
    <location>
        <begin position="269"/>
        <end position="453"/>
    </location>
</feature>
<evidence type="ECO:0000256" key="5">
    <source>
        <dbReference type="ARBA" id="ARBA00022989"/>
    </source>
</evidence>
<feature type="transmembrane region" description="Helical" evidence="7">
    <location>
        <begin position="110"/>
        <end position="133"/>
    </location>
</feature>
<keyword evidence="5 7" id="KW-1133">Transmembrane helix</keyword>
<feature type="transmembrane region" description="Helical" evidence="7">
    <location>
        <begin position="44"/>
        <end position="64"/>
    </location>
</feature>
<comment type="similarity">
    <text evidence="2">Belongs to the bacterial sugar transferase family.</text>
</comment>
<comment type="caution">
    <text evidence="9">The sequence shown here is derived from an EMBL/GenBank/DDBJ whole genome shotgun (WGS) entry which is preliminary data.</text>
</comment>
<organism evidence="9">
    <name type="scientific">Mariniphaga anaerophila</name>
    <dbReference type="NCBI Taxonomy" id="1484053"/>
    <lineage>
        <taxon>Bacteria</taxon>
        <taxon>Pseudomonadati</taxon>
        <taxon>Bacteroidota</taxon>
        <taxon>Bacteroidia</taxon>
        <taxon>Marinilabiliales</taxon>
        <taxon>Prolixibacteraceae</taxon>
        <taxon>Mariniphaga</taxon>
    </lineage>
</organism>
<reference evidence="9" key="1">
    <citation type="journal article" date="2020" name="mSystems">
        <title>Genome- and Community-Level Interaction Insights into Carbon Utilization and Element Cycling Functions of Hydrothermarchaeota in Hydrothermal Sediment.</title>
        <authorList>
            <person name="Zhou Z."/>
            <person name="Liu Y."/>
            <person name="Xu W."/>
            <person name="Pan J."/>
            <person name="Luo Z.H."/>
            <person name="Li M."/>
        </authorList>
    </citation>
    <scope>NUCLEOTIDE SEQUENCE [LARGE SCALE GENOMIC DNA]</scope>
    <source>
        <strain evidence="9">SpSt-1217</strain>
    </source>
</reference>
<protein>
    <submittedName>
        <fullName evidence="9">Exopolysaccharide biosynthesis polyprenyl glycosylphosphotransferase</fullName>
    </submittedName>
</protein>
<feature type="transmembrane region" description="Helical" evidence="7">
    <location>
        <begin position="271"/>
        <end position="295"/>
    </location>
</feature>
<dbReference type="PANTHER" id="PTHR30576:SF0">
    <property type="entry name" value="UNDECAPRENYL-PHOSPHATE N-ACETYLGALACTOSAMINYL 1-PHOSPHATE TRANSFERASE-RELATED"/>
    <property type="match status" value="1"/>
</dbReference>
<evidence type="ECO:0000259" key="8">
    <source>
        <dbReference type="Pfam" id="PF02397"/>
    </source>
</evidence>
<dbReference type="PANTHER" id="PTHR30576">
    <property type="entry name" value="COLANIC BIOSYNTHESIS UDP-GLUCOSE LIPID CARRIER TRANSFERASE"/>
    <property type="match status" value="1"/>
</dbReference>
<dbReference type="GO" id="GO:0016780">
    <property type="term" value="F:phosphotransferase activity, for other substituted phosphate groups"/>
    <property type="evidence" value="ECO:0007669"/>
    <property type="project" value="TreeGrafter"/>
</dbReference>
<evidence type="ECO:0000313" key="9">
    <source>
        <dbReference type="EMBL" id="HDR50052.1"/>
    </source>
</evidence>
<feature type="transmembrane region" description="Helical" evidence="7">
    <location>
        <begin position="12"/>
        <end position="32"/>
    </location>
</feature>
<evidence type="ECO:0000256" key="1">
    <source>
        <dbReference type="ARBA" id="ARBA00004141"/>
    </source>
</evidence>
<evidence type="ECO:0000256" key="6">
    <source>
        <dbReference type="ARBA" id="ARBA00023136"/>
    </source>
</evidence>
<dbReference type="AlphaFoldDB" id="A0A831LF69"/>
<comment type="subcellular location">
    <subcellularLocation>
        <location evidence="1">Membrane</location>
        <topology evidence="1">Multi-pass membrane protein</topology>
    </subcellularLocation>
</comment>
<dbReference type="Gene3D" id="3.40.50.720">
    <property type="entry name" value="NAD(P)-binding Rossmann-like Domain"/>
    <property type="match status" value="1"/>
</dbReference>
<evidence type="ECO:0000256" key="2">
    <source>
        <dbReference type="ARBA" id="ARBA00006464"/>
    </source>
</evidence>
<dbReference type="Pfam" id="PF13727">
    <property type="entry name" value="CoA_binding_3"/>
    <property type="match status" value="1"/>
</dbReference>
<name>A0A831LF69_9BACT</name>
<dbReference type="InterPro" id="IPR017475">
    <property type="entry name" value="EPS_sugar_tfrase"/>
</dbReference>
<keyword evidence="6 7" id="KW-0472">Membrane</keyword>
<dbReference type="Proteomes" id="UP000886047">
    <property type="component" value="Unassembled WGS sequence"/>
</dbReference>
<evidence type="ECO:0000256" key="7">
    <source>
        <dbReference type="SAM" id="Phobius"/>
    </source>
</evidence>
<keyword evidence="4 7" id="KW-0812">Transmembrane</keyword>
<dbReference type="Pfam" id="PF02397">
    <property type="entry name" value="Bac_transf"/>
    <property type="match status" value="1"/>
</dbReference>
<evidence type="ECO:0000256" key="4">
    <source>
        <dbReference type="ARBA" id="ARBA00022692"/>
    </source>
</evidence>
<dbReference type="GO" id="GO:0016020">
    <property type="term" value="C:membrane"/>
    <property type="evidence" value="ECO:0007669"/>
    <property type="project" value="UniProtKB-SubCell"/>
</dbReference>
<proteinExistence type="inferred from homology"/>
<evidence type="ECO:0000256" key="3">
    <source>
        <dbReference type="ARBA" id="ARBA00022679"/>
    </source>
</evidence>
<sequence length="460" mass="54220">MAQRHSKYIPLISLTGDFLLLNLLFIAGFWWTTGHENIFSAPYVLFYGYLNLAFFILLIVFGAYRFSRHVNKKEIFLTYLKITVFFFFLFLLFFQLLPLPKYYPRDFIKILFPLFFILLLVWKYAIYYAFLIYRTWGYNYRNVLILGHTQTSRKLFHHLKISRWHGYRCMGFVDKQTNPEASVIGTWFGLRQIIEAHDIDELFIDMSAIPEKQKTEVLETIAEFPLKVHLIPTMGAFALKRAELIQMGEIPVIEIQSGALSLWYNQLLKRFFDIIFSGLVILGVLSWLSLILYLIDLLGDREGVFFLQKRTSIHGHPFTCIKYRSMHINGEADKKMATQNDKRVTPTGRFLRKTSLDELPQFFNVFLGQMSVVGPRPHMLLHTEQYRKKIKNFMIRHTVKPGITGLAQVNGFRGEIQHPSDLKQRLMYDTRYIENWSFILDLKIMLLTLWVLIKGQKQAY</sequence>